<reference evidence="5" key="1">
    <citation type="submission" date="2016-10" db="EMBL/GenBank/DDBJ databases">
        <authorList>
            <person name="Varghese N."/>
            <person name="Submissions S."/>
        </authorList>
    </citation>
    <scope>NUCLEOTIDE SEQUENCE [LARGE SCALE GENOMIC DNA]</scope>
    <source>
        <strain evidence="5">DSM 44718</strain>
    </source>
</reference>
<gene>
    <name evidence="4" type="ORF">SAMN05421684_1960</name>
</gene>
<dbReference type="InterPro" id="IPR011042">
    <property type="entry name" value="6-blade_b-propeller_TolB-like"/>
</dbReference>
<feature type="domain" description="PKD" evidence="2">
    <location>
        <begin position="742"/>
        <end position="821"/>
    </location>
</feature>
<dbReference type="GO" id="GO:0005975">
    <property type="term" value="P:carbohydrate metabolic process"/>
    <property type="evidence" value="ECO:0007669"/>
    <property type="project" value="UniProtKB-ARBA"/>
</dbReference>
<sequence>MRRPRLSVRRHHGVRRAIALVAALTLAVTTAIVGPASPASAAPRFRVLVFSKVTNFYHDSIPAGIAAVQQLGAAHNFEVEATTDAAAFTDANLARFDALVFNNTNSTPEAGALLNAAQRTALQNFVRAGGGWAGLHAASASERDWAWYDGLVGTIFDVHPDFTSTGGVFPGRIKVLDRAHPSTKNLPELWERSEEWYNWRTNPTGRVHTLAQIKVRDGINGLDEGVDHAYSWCQNYDGGRSWFTAGGHSISSFSEPYFLDHLRYGIEWAAGAVAGDCSATQNNKFQRVPLVTQNLADPFELAVAPDRRVFYIQRTGAVKVIDQSTLAVTTLIDFAYTPAQTSQSDGLLGLTIDNNFATNNWLYLLWSDKTLNQLNLSRFTVTGSTIALSSEKRLLTIPTLRGEARANSHMGGSIAMGKDGNLYAGIGDNTDPFESSGYAPIDERSGRRAFDAQGTSGNTNDLRGKILRIRPQADGTYTVPSGNLFAPGTARTRSEIYAMGMRNPFRITVDPHTNAVLVADYGPDATAANANRGPEGTVEFNRITSAGNHGWPYCVGNNTPFNDYNFATSTSGPVFNCAALVNNSPNNTGLTNLPAARPALVWYAYSASTQFPEVGTGGGGPMGGPVYDYDPANPRLTKFPEYFENKWIAYELTRKWWKTLSINQTAQTFSNSRFGPTSVGGLQSINTIFTGMSWIQPFEAEFGPDGSLYVMDFGAGSGSGRGGTNEGAGIYRIDYVANGVPPVAVMTANRDSGAAPLAVTFSSAGSSGAISYAWDFDGNGTTDSTAANPSFTYPTRGRYNARLTVTGAGGLTALATTEITVGNTRPTVTINIPAGGFFEFGDRIPYTVTVTDPEDTTIDCNRVVVQTLLGHDAHAHPLDNYVGCSGTLITESGGGDGHGPGANLYQLVSAQYTDAGATGGIPALTGSTQIALQPRSMEAENFDGQSGVSILDRPAAQAGRRLGDLDNGDWINLGPVNLTAISGVTVGASSGGTGGTIEFRAGSPTGTLIGTATINPTGGYDNLISPTITLTNPGGTFPLYLRFVKAGQTGDPDIMALDWLRFNGRGVKAETGATLSIGATPATGARPLTVAFTSTSTPPPGRTIVDREWKFGDNTTSVHAATASHVYSRAGTYTAWMTLTDSAGATHSSSVTITVT</sequence>
<accession>A0A1H3NBM7</accession>
<proteinExistence type="predicted"/>
<dbReference type="GO" id="GO:0030246">
    <property type="term" value="F:carbohydrate binding"/>
    <property type="evidence" value="ECO:0007669"/>
    <property type="project" value="InterPro"/>
</dbReference>
<dbReference type="STRING" id="137265.SAMN05421684_1960"/>
<dbReference type="InterPro" id="IPR035986">
    <property type="entry name" value="PKD_dom_sf"/>
</dbReference>
<dbReference type="Gene3D" id="2.60.120.260">
    <property type="entry name" value="Galactose-binding domain-like"/>
    <property type="match status" value="1"/>
</dbReference>
<dbReference type="SUPFAM" id="SSF52317">
    <property type="entry name" value="Class I glutamine amidotransferase-like"/>
    <property type="match status" value="1"/>
</dbReference>
<feature type="domain" description="PKD" evidence="2">
    <location>
        <begin position="1073"/>
        <end position="1156"/>
    </location>
</feature>
<keyword evidence="1" id="KW-0732">Signal</keyword>
<dbReference type="Pfam" id="PF18911">
    <property type="entry name" value="PKD_4"/>
    <property type="match status" value="2"/>
</dbReference>
<dbReference type="Pfam" id="PF07995">
    <property type="entry name" value="GSDH"/>
    <property type="match status" value="1"/>
</dbReference>
<dbReference type="InterPro" id="IPR013783">
    <property type="entry name" value="Ig-like_fold"/>
</dbReference>
<dbReference type="PROSITE" id="PS50093">
    <property type="entry name" value="PKD"/>
    <property type="match status" value="2"/>
</dbReference>
<dbReference type="SMART" id="SM00606">
    <property type="entry name" value="CBD_IV"/>
    <property type="match status" value="1"/>
</dbReference>
<dbReference type="InterPro" id="IPR011041">
    <property type="entry name" value="Quinoprot_gluc/sorb_DH_b-prop"/>
</dbReference>
<keyword evidence="5" id="KW-1185">Reference proteome</keyword>
<dbReference type="InterPro" id="IPR006584">
    <property type="entry name" value="Cellulose-bd_IV"/>
</dbReference>
<dbReference type="SUPFAM" id="SSF49785">
    <property type="entry name" value="Galactose-binding domain-like"/>
    <property type="match status" value="1"/>
</dbReference>
<name>A0A1H3NBM7_9ACTN</name>
<dbReference type="PANTHER" id="PTHR40469:SF2">
    <property type="entry name" value="GALACTOSE-BINDING DOMAIN-LIKE SUPERFAMILY PROTEIN"/>
    <property type="match status" value="1"/>
</dbReference>
<dbReference type="SUPFAM" id="SSF49299">
    <property type="entry name" value="PKD domain"/>
    <property type="match status" value="2"/>
</dbReference>
<evidence type="ECO:0000313" key="4">
    <source>
        <dbReference type="EMBL" id="SDY86143.1"/>
    </source>
</evidence>
<dbReference type="Gene3D" id="2.120.10.30">
    <property type="entry name" value="TolB, C-terminal domain"/>
    <property type="match status" value="1"/>
</dbReference>
<dbReference type="InterPro" id="IPR029010">
    <property type="entry name" value="ThuA-like"/>
</dbReference>
<dbReference type="InterPro" id="IPR008979">
    <property type="entry name" value="Galactose-bd-like_sf"/>
</dbReference>
<dbReference type="AlphaFoldDB" id="A0A1H3NBM7"/>
<dbReference type="Pfam" id="PF03422">
    <property type="entry name" value="CBM_6"/>
    <property type="match status" value="1"/>
</dbReference>
<dbReference type="InterPro" id="IPR000601">
    <property type="entry name" value="PKD_dom"/>
</dbReference>
<dbReference type="InterPro" id="IPR022409">
    <property type="entry name" value="PKD/Chitinase_dom"/>
</dbReference>
<evidence type="ECO:0000313" key="5">
    <source>
        <dbReference type="Proteomes" id="UP000199632"/>
    </source>
</evidence>
<feature type="domain" description="CBM6" evidence="3">
    <location>
        <begin position="935"/>
        <end position="1063"/>
    </location>
</feature>
<dbReference type="OrthoDB" id="159306at2"/>
<dbReference type="SUPFAM" id="SSF50952">
    <property type="entry name" value="Soluble quinoprotein glucose dehydrogenase"/>
    <property type="match status" value="1"/>
</dbReference>
<organism evidence="4 5">
    <name type="scientific">Asanoa ishikariensis</name>
    <dbReference type="NCBI Taxonomy" id="137265"/>
    <lineage>
        <taxon>Bacteria</taxon>
        <taxon>Bacillati</taxon>
        <taxon>Actinomycetota</taxon>
        <taxon>Actinomycetes</taxon>
        <taxon>Micromonosporales</taxon>
        <taxon>Micromonosporaceae</taxon>
        <taxon>Asanoa</taxon>
    </lineage>
</organism>
<dbReference type="InterPro" id="IPR012938">
    <property type="entry name" value="Glc/Sorbosone_DH"/>
</dbReference>
<dbReference type="PANTHER" id="PTHR40469">
    <property type="entry name" value="SECRETED GLYCOSYL HYDROLASE"/>
    <property type="match status" value="1"/>
</dbReference>
<dbReference type="Pfam" id="PF06283">
    <property type="entry name" value="ThuA"/>
    <property type="match status" value="1"/>
</dbReference>
<evidence type="ECO:0000259" key="2">
    <source>
        <dbReference type="PROSITE" id="PS50093"/>
    </source>
</evidence>
<dbReference type="CDD" id="cd00146">
    <property type="entry name" value="PKD"/>
    <property type="match status" value="2"/>
</dbReference>
<dbReference type="SMART" id="SM00089">
    <property type="entry name" value="PKD"/>
    <property type="match status" value="2"/>
</dbReference>
<dbReference type="Proteomes" id="UP000199632">
    <property type="component" value="Unassembled WGS sequence"/>
</dbReference>
<evidence type="ECO:0000256" key="1">
    <source>
        <dbReference type="ARBA" id="ARBA00022729"/>
    </source>
</evidence>
<dbReference type="Gene3D" id="2.60.40.10">
    <property type="entry name" value="Immunoglobulins"/>
    <property type="match status" value="2"/>
</dbReference>
<dbReference type="Gene3D" id="3.40.50.880">
    <property type="match status" value="1"/>
</dbReference>
<dbReference type="RefSeq" id="WP_090789406.1">
    <property type="nucleotide sequence ID" value="NZ_BOND01000027.1"/>
</dbReference>
<protein>
    <submittedName>
        <fullName evidence="4">PKD domain-containing protein</fullName>
    </submittedName>
</protein>
<dbReference type="EMBL" id="FNQB01000001">
    <property type="protein sequence ID" value="SDY86143.1"/>
    <property type="molecule type" value="Genomic_DNA"/>
</dbReference>
<dbReference type="InterPro" id="IPR005084">
    <property type="entry name" value="CBM6"/>
</dbReference>
<dbReference type="InterPro" id="IPR029062">
    <property type="entry name" value="Class_I_gatase-like"/>
</dbReference>
<dbReference type="CDD" id="cd04084">
    <property type="entry name" value="CBM6_xylanase-like"/>
    <property type="match status" value="1"/>
</dbReference>
<dbReference type="PROSITE" id="PS51175">
    <property type="entry name" value="CBM6"/>
    <property type="match status" value="1"/>
</dbReference>
<evidence type="ECO:0000259" key="3">
    <source>
        <dbReference type="PROSITE" id="PS51175"/>
    </source>
</evidence>